<evidence type="ECO:0000259" key="1">
    <source>
        <dbReference type="Pfam" id="PF02036"/>
    </source>
</evidence>
<protein>
    <recommendedName>
        <fullName evidence="1">SCP2 domain-containing protein</fullName>
    </recommendedName>
</protein>
<keyword evidence="3" id="KW-1185">Reference proteome</keyword>
<name>A0A9W8AKY1_9FUNG</name>
<feature type="domain" description="SCP2" evidence="1">
    <location>
        <begin position="171"/>
        <end position="273"/>
    </location>
</feature>
<dbReference type="InterPro" id="IPR036527">
    <property type="entry name" value="SCP2_sterol-bd_dom_sf"/>
</dbReference>
<evidence type="ECO:0000313" key="2">
    <source>
        <dbReference type="EMBL" id="KAJ1951877.1"/>
    </source>
</evidence>
<dbReference type="SUPFAM" id="SSF55718">
    <property type="entry name" value="SCP-like"/>
    <property type="match status" value="2"/>
</dbReference>
<accession>A0A9W8AKY1</accession>
<dbReference type="OrthoDB" id="10265837at2759"/>
<dbReference type="Pfam" id="PF02036">
    <property type="entry name" value="SCP2"/>
    <property type="match status" value="2"/>
</dbReference>
<gene>
    <name evidence="2" type="ORF">IWQ62_006352</name>
</gene>
<dbReference type="GO" id="GO:0005829">
    <property type="term" value="C:cytosol"/>
    <property type="evidence" value="ECO:0007669"/>
    <property type="project" value="TreeGrafter"/>
</dbReference>
<feature type="domain" description="SCP2" evidence="1">
    <location>
        <begin position="31"/>
        <end position="123"/>
    </location>
</feature>
<dbReference type="Gene3D" id="3.30.1050.10">
    <property type="entry name" value="SCP2 sterol-binding domain"/>
    <property type="match status" value="2"/>
</dbReference>
<dbReference type="Proteomes" id="UP001150925">
    <property type="component" value="Unassembled WGS sequence"/>
</dbReference>
<comment type="caution">
    <text evidence="2">The sequence shown here is derived from an EMBL/GenBank/DDBJ whole genome shotgun (WGS) entry which is preliminary data.</text>
</comment>
<dbReference type="InterPro" id="IPR003033">
    <property type="entry name" value="SCP2_sterol-bd_dom"/>
</dbReference>
<evidence type="ECO:0000313" key="3">
    <source>
        <dbReference type="Proteomes" id="UP001150925"/>
    </source>
</evidence>
<sequence length="281" mass="30554">MPLSPVPDFQASQIFQDLDAAFRNAPPKRFQELVSETKAWFQFQITNASGQSHIWTVNLKTPADGASAVQDGAQGTPDTTLIVKDADFIRIAAGQLNGQQAFMTGKLKLKGNMMLSLKLDGVFRVAKTLVPEVAASTAAQSASSHVVVPGFQSSAVFAQIAHSLDEMAQTQRQHIVESFDSALQFDITNATGKRQTWVLNLTKDAVSQGPFLRLASATPLPSDKKPALVLSFSDESLVAVSRDELTLEEAYMTRKLKLKGNMKLAMQLSSLFKSLMPRANL</sequence>
<dbReference type="EMBL" id="JANBPY010003388">
    <property type="protein sequence ID" value="KAJ1951877.1"/>
    <property type="molecule type" value="Genomic_DNA"/>
</dbReference>
<organism evidence="2 3">
    <name type="scientific">Dispira parvispora</name>
    <dbReference type="NCBI Taxonomy" id="1520584"/>
    <lineage>
        <taxon>Eukaryota</taxon>
        <taxon>Fungi</taxon>
        <taxon>Fungi incertae sedis</taxon>
        <taxon>Zoopagomycota</taxon>
        <taxon>Kickxellomycotina</taxon>
        <taxon>Dimargaritomycetes</taxon>
        <taxon>Dimargaritales</taxon>
        <taxon>Dimargaritaceae</taxon>
        <taxon>Dispira</taxon>
    </lineage>
</organism>
<dbReference type="AlphaFoldDB" id="A0A9W8AKY1"/>
<dbReference type="PANTHER" id="PTHR10094:SF25">
    <property type="entry name" value="SCP2 STEROL-BINDING DOMAIN-CONTAINING PROTEIN 1"/>
    <property type="match status" value="1"/>
</dbReference>
<proteinExistence type="predicted"/>
<dbReference type="PANTHER" id="PTHR10094">
    <property type="entry name" value="STEROL CARRIER PROTEIN 2 SCP-2 FAMILY PROTEIN"/>
    <property type="match status" value="1"/>
</dbReference>
<reference evidence="2" key="1">
    <citation type="submission" date="2022-07" db="EMBL/GenBank/DDBJ databases">
        <title>Phylogenomic reconstructions and comparative analyses of Kickxellomycotina fungi.</title>
        <authorList>
            <person name="Reynolds N.K."/>
            <person name="Stajich J.E."/>
            <person name="Barry K."/>
            <person name="Grigoriev I.V."/>
            <person name="Crous P."/>
            <person name="Smith M.E."/>
        </authorList>
    </citation>
    <scope>NUCLEOTIDE SEQUENCE</scope>
    <source>
        <strain evidence="2">RSA 1196</strain>
    </source>
</reference>